<evidence type="ECO:0000256" key="4">
    <source>
        <dbReference type="ARBA" id="ARBA00022723"/>
    </source>
</evidence>
<reference evidence="12" key="1">
    <citation type="journal article" date="2020" name="mSystems">
        <title>Genome- and Community-Level Interaction Insights into Carbon Utilization and Element Cycling Functions of Hydrothermarchaeota in Hydrothermal Sediment.</title>
        <authorList>
            <person name="Zhou Z."/>
            <person name="Liu Y."/>
            <person name="Xu W."/>
            <person name="Pan J."/>
            <person name="Luo Z.H."/>
            <person name="Li M."/>
        </authorList>
    </citation>
    <scope>NUCLEOTIDE SEQUENCE [LARGE SCALE GENOMIC DNA]</scope>
    <source>
        <strain evidence="12">SpSt-695</strain>
    </source>
</reference>
<evidence type="ECO:0000256" key="5">
    <source>
        <dbReference type="ARBA" id="ARBA00022842"/>
    </source>
</evidence>
<evidence type="ECO:0000256" key="3">
    <source>
        <dbReference type="ARBA" id="ARBA00001966"/>
    </source>
</evidence>
<comment type="cofactor">
    <cofactor evidence="1">
        <name>Mg(2+)</name>
        <dbReference type="ChEBI" id="CHEBI:18420"/>
    </cofactor>
</comment>
<sequence>MNQEKIYEGKKPGWCPGCGDYAVLNALKKALAKKGIPPSKIVIVSGIGCSGKLGDYVATNSVHTLHGRVLPVATAIKLSNPELLVIGASGDGDTYAIGISHFIHACRRNPEIIHIVMNNQVYGLTKGQFSPTSLKGFVSTSTPYGVQEEPVDGVLLALESGATFVARGFSGDVQGLTQIFEKAIEHKGFSFIDILSPCVTFNKLNTYDWFRERIFKIEEPFGIRYLPRAIRFVREALEEGKFLTGVIYETKKLTLSDFLLKDKEIPLVKKKLEIEKEEILELFSLFK</sequence>
<dbReference type="InterPro" id="IPR011896">
    <property type="entry name" value="OFOB"/>
</dbReference>
<keyword evidence="4" id="KW-0479">Metal-binding</keyword>
<keyword evidence="6" id="KW-0560">Oxidoreductase</keyword>
<dbReference type="InterPro" id="IPR029061">
    <property type="entry name" value="THDP-binding"/>
</dbReference>
<name>A0A7V4E2Q8_UNCW3</name>
<dbReference type="InterPro" id="IPR051457">
    <property type="entry name" value="2-oxoacid:Fd_oxidoreductase"/>
</dbReference>
<evidence type="ECO:0000256" key="9">
    <source>
        <dbReference type="ARBA" id="ARBA00023052"/>
    </source>
</evidence>
<keyword evidence="9" id="KW-0786">Thiamine pyrophosphate</keyword>
<evidence type="ECO:0000256" key="1">
    <source>
        <dbReference type="ARBA" id="ARBA00001946"/>
    </source>
</evidence>
<keyword evidence="5" id="KW-0460">Magnesium</keyword>
<dbReference type="EMBL" id="DTDP01000057">
    <property type="protein sequence ID" value="HGK53639.1"/>
    <property type="molecule type" value="Genomic_DNA"/>
</dbReference>
<dbReference type="GO" id="GO:0016625">
    <property type="term" value="F:oxidoreductase activity, acting on the aldehyde or oxo group of donors, iron-sulfur protein as acceptor"/>
    <property type="evidence" value="ECO:0007669"/>
    <property type="project" value="UniProtKB-ARBA"/>
</dbReference>
<organism evidence="12">
    <name type="scientific">candidate division WOR-3 bacterium</name>
    <dbReference type="NCBI Taxonomy" id="2052148"/>
    <lineage>
        <taxon>Bacteria</taxon>
        <taxon>Bacteria division WOR-3</taxon>
    </lineage>
</organism>
<comment type="cofactor">
    <cofactor evidence="3">
        <name>[4Fe-4S] cluster</name>
        <dbReference type="ChEBI" id="CHEBI:49883"/>
    </cofactor>
</comment>
<accession>A0A7V4E2Q8</accession>
<evidence type="ECO:0000256" key="2">
    <source>
        <dbReference type="ARBA" id="ARBA00001964"/>
    </source>
</evidence>
<evidence type="ECO:0000313" key="12">
    <source>
        <dbReference type="EMBL" id="HGK53639.1"/>
    </source>
</evidence>
<dbReference type="SUPFAM" id="SSF52518">
    <property type="entry name" value="Thiamin diphosphate-binding fold (THDP-binding)"/>
    <property type="match status" value="1"/>
</dbReference>
<dbReference type="GO" id="GO:0030976">
    <property type="term" value="F:thiamine pyrophosphate binding"/>
    <property type="evidence" value="ECO:0007669"/>
    <property type="project" value="InterPro"/>
</dbReference>
<comment type="cofactor">
    <cofactor evidence="2">
        <name>thiamine diphosphate</name>
        <dbReference type="ChEBI" id="CHEBI:58937"/>
    </cofactor>
</comment>
<dbReference type="NCBIfam" id="TIGR02177">
    <property type="entry name" value="PorB_KorB"/>
    <property type="match status" value="1"/>
</dbReference>
<dbReference type="Gene3D" id="3.40.50.970">
    <property type="match status" value="1"/>
</dbReference>
<evidence type="ECO:0000256" key="7">
    <source>
        <dbReference type="ARBA" id="ARBA00023004"/>
    </source>
</evidence>
<feature type="domain" description="Thiamine pyrophosphate enzyme TPP-binding" evidence="10">
    <location>
        <begin position="51"/>
        <end position="194"/>
    </location>
</feature>
<evidence type="ECO:0000256" key="8">
    <source>
        <dbReference type="ARBA" id="ARBA00023014"/>
    </source>
</evidence>
<dbReference type="Pfam" id="PF12367">
    <property type="entry name" value="PFO_beta_C"/>
    <property type="match status" value="1"/>
</dbReference>
<dbReference type="CDD" id="cd03375">
    <property type="entry name" value="TPP_OGFOR"/>
    <property type="match status" value="1"/>
</dbReference>
<dbReference type="GO" id="GO:0046872">
    <property type="term" value="F:metal ion binding"/>
    <property type="evidence" value="ECO:0007669"/>
    <property type="project" value="UniProtKB-KW"/>
</dbReference>
<dbReference type="Pfam" id="PF02775">
    <property type="entry name" value="TPP_enzyme_C"/>
    <property type="match status" value="1"/>
</dbReference>
<keyword evidence="8" id="KW-0411">Iron-sulfur</keyword>
<dbReference type="PANTHER" id="PTHR48084">
    <property type="entry name" value="2-OXOGLUTARATE OXIDOREDUCTASE SUBUNIT KORB-RELATED"/>
    <property type="match status" value="1"/>
</dbReference>
<evidence type="ECO:0000259" key="10">
    <source>
        <dbReference type="Pfam" id="PF02775"/>
    </source>
</evidence>
<dbReference type="GO" id="GO:0045333">
    <property type="term" value="P:cellular respiration"/>
    <property type="evidence" value="ECO:0007669"/>
    <property type="project" value="UniProtKB-ARBA"/>
</dbReference>
<evidence type="ECO:0000259" key="11">
    <source>
        <dbReference type="Pfam" id="PF12367"/>
    </source>
</evidence>
<comment type="caution">
    <text evidence="12">The sequence shown here is derived from an EMBL/GenBank/DDBJ whole genome shotgun (WGS) entry which is preliminary data.</text>
</comment>
<dbReference type="InterPro" id="IPR011766">
    <property type="entry name" value="TPP_enzyme_TPP-bd"/>
</dbReference>
<proteinExistence type="predicted"/>
<dbReference type="GO" id="GO:0051536">
    <property type="term" value="F:iron-sulfur cluster binding"/>
    <property type="evidence" value="ECO:0007669"/>
    <property type="project" value="UniProtKB-KW"/>
</dbReference>
<protein>
    <submittedName>
        <fullName evidence="12">2-oxoacid:ferredoxin oxidoreductase subunit beta</fullName>
    </submittedName>
</protein>
<gene>
    <name evidence="12" type="ORF">ENU72_01275</name>
</gene>
<dbReference type="AlphaFoldDB" id="A0A7V4E2Q8"/>
<dbReference type="InterPro" id="IPR032686">
    <property type="entry name" value="PFO_beta_C"/>
</dbReference>
<feature type="domain" description="Pyruvate ferredoxin oxidoreductase beta subunit C-terminal" evidence="11">
    <location>
        <begin position="198"/>
        <end position="256"/>
    </location>
</feature>
<evidence type="ECO:0000256" key="6">
    <source>
        <dbReference type="ARBA" id="ARBA00023002"/>
    </source>
</evidence>
<keyword evidence="7" id="KW-0408">Iron</keyword>
<dbReference type="PANTHER" id="PTHR48084:SF4">
    <property type="entry name" value="2-OXOGLUTARATE OXIDOREDUCTASE SUBUNIT KORB"/>
    <property type="match status" value="1"/>
</dbReference>